<feature type="domain" description="DUF6535" evidence="3">
    <location>
        <begin position="83"/>
        <end position="155"/>
    </location>
</feature>
<evidence type="ECO:0000313" key="4">
    <source>
        <dbReference type="EMBL" id="KAJ3481002.1"/>
    </source>
</evidence>
<evidence type="ECO:0000313" key="5">
    <source>
        <dbReference type="Proteomes" id="UP001212997"/>
    </source>
</evidence>
<keyword evidence="5" id="KW-1185">Reference proteome</keyword>
<feature type="transmembrane region" description="Helical" evidence="2">
    <location>
        <begin position="108"/>
        <end position="130"/>
    </location>
</feature>
<comment type="caution">
    <text evidence="4">The sequence shown here is derived from an EMBL/GenBank/DDBJ whole genome shotgun (WGS) entry which is preliminary data.</text>
</comment>
<dbReference type="AlphaFoldDB" id="A0AAD5YGN8"/>
<keyword evidence="2" id="KW-0472">Membrane</keyword>
<dbReference type="Pfam" id="PF20153">
    <property type="entry name" value="DUF6535"/>
    <property type="match status" value="1"/>
</dbReference>
<protein>
    <recommendedName>
        <fullName evidence="3">DUF6535 domain-containing protein</fullName>
    </recommendedName>
</protein>
<dbReference type="Proteomes" id="UP001212997">
    <property type="component" value="Unassembled WGS sequence"/>
</dbReference>
<dbReference type="EMBL" id="JANAWD010000345">
    <property type="protein sequence ID" value="KAJ3481002.1"/>
    <property type="molecule type" value="Genomic_DNA"/>
</dbReference>
<dbReference type="InterPro" id="IPR045338">
    <property type="entry name" value="DUF6535"/>
</dbReference>
<evidence type="ECO:0000259" key="3">
    <source>
        <dbReference type="Pfam" id="PF20153"/>
    </source>
</evidence>
<feature type="region of interest" description="Disordered" evidence="1">
    <location>
        <begin position="1"/>
        <end position="49"/>
    </location>
</feature>
<gene>
    <name evidence="4" type="ORF">NLI96_g7968</name>
</gene>
<sequence length="447" mass="51666">MSTSDIDPIKRRIERDMGTLNDNPDKTSSQPLPKIAHSSHEEEILGRPPEFSRIPAEKLQFERKCEEIEVEHPEVALKNTGGWTDVSDVLHRYDEQEVKSHNENIDTLLVFAGLFSAILTAFIIEAYKLLQRDSSDASMQILLQISQQLGSFWVNSGLMNSTFVPADLRRALVKSYAACFRRIFSSSFRTDIRYLKEKYAHTLYIFREFADSLPQTIETDNALFRMKDEILERALFSDLPPSFVAGTIVYTLRDVDNLSTVTNDVLEFHFEFAIKSLREFSDTGPQAIRLIYFAVSSTTLATMSRIDSVPWFMPQSNEFKCQCALMMVIMFHKGRPGMIDKALLDALHKFTLEMFDLYTHRTGLMDLLQGPYEGTEETQVADWERVFRVNGGEYAEVELRGEGEYGDDWDFQRTRVDCKYRIEFMLNYPRSPFDHDSLAKDISRYRL</sequence>
<evidence type="ECO:0000256" key="2">
    <source>
        <dbReference type="SAM" id="Phobius"/>
    </source>
</evidence>
<feature type="compositionally biased region" description="Basic and acidic residues" evidence="1">
    <location>
        <begin position="7"/>
        <end position="17"/>
    </location>
</feature>
<feature type="compositionally biased region" description="Polar residues" evidence="1">
    <location>
        <begin position="20"/>
        <end position="31"/>
    </location>
</feature>
<accession>A0AAD5YGN8</accession>
<proteinExistence type="predicted"/>
<keyword evidence="2" id="KW-1133">Transmembrane helix</keyword>
<evidence type="ECO:0000256" key="1">
    <source>
        <dbReference type="SAM" id="MobiDB-lite"/>
    </source>
</evidence>
<name>A0AAD5YGN8_9APHY</name>
<reference evidence="4" key="1">
    <citation type="submission" date="2022-07" db="EMBL/GenBank/DDBJ databases">
        <title>Genome Sequence of Physisporinus lineatus.</title>
        <authorList>
            <person name="Buettner E."/>
        </authorList>
    </citation>
    <scope>NUCLEOTIDE SEQUENCE</scope>
    <source>
        <strain evidence="4">VT162</strain>
    </source>
</reference>
<keyword evidence="2" id="KW-0812">Transmembrane</keyword>
<organism evidence="4 5">
    <name type="scientific">Meripilus lineatus</name>
    <dbReference type="NCBI Taxonomy" id="2056292"/>
    <lineage>
        <taxon>Eukaryota</taxon>
        <taxon>Fungi</taxon>
        <taxon>Dikarya</taxon>
        <taxon>Basidiomycota</taxon>
        <taxon>Agaricomycotina</taxon>
        <taxon>Agaricomycetes</taxon>
        <taxon>Polyporales</taxon>
        <taxon>Meripilaceae</taxon>
        <taxon>Meripilus</taxon>
    </lineage>
</organism>